<evidence type="ECO:0000256" key="1">
    <source>
        <dbReference type="ARBA" id="ARBA00004141"/>
    </source>
</evidence>
<feature type="compositionally biased region" description="Low complexity" evidence="6">
    <location>
        <begin position="291"/>
        <end position="302"/>
    </location>
</feature>
<protein>
    <submittedName>
        <fullName evidence="7">Uncharacterized protein</fullName>
    </submittedName>
</protein>
<evidence type="ECO:0000313" key="8">
    <source>
        <dbReference type="Proteomes" id="UP000053927"/>
    </source>
</evidence>
<dbReference type="OrthoDB" id="4476201at2759"/>
<sequence>MLSALLCDLILSPRMLARLSATTNLNLRFNPSIEVWGLSPYVLVPFNETEWPNGIAILMSFISVIWIMSGYDAHLHLTKECSNAAIASQRAIVLTAEPWGLLGCFLMLGVNAEDGDGCDGDDDCVQCLHGYMVAISRVIYNYDRDGVFPLSWIPGTVNKHIETPVNAVWMNTSIGILLLIYGGSLAISPSAPTSPSLCPLFVVGNRFWPGPWNLGRWSRLSGSVASGFALVMMQVLCFPTVRGVDLDVQSMDPDWTVVAWGGPMFFAMVYKWFKGPKINVEHQMLTRPADADAAQAPSLASSESIPGKGA</sequence>
<dbReference type="GO" id="GO:0016020">
    <property type="term" value="C:membrane"/>
    <property type="evidence" value="ECO:0007669"/>
    <property type="project" value="UniProtKB-SubCell"/>
</dbReference>
<keyword evidence="8" id="KW-1185">Reference proteome</keyword>
<feature type="region of interest" description="Disordered" evidence="6">
    <location>
        <begin position="291"/>
        <end position="310"/>
    </location>
</feature>
<keyword evidence="3" id="KW-0812">Transmembrane</keyword>
<evidence type="ECO:0000256" key="5">
    <source>
        <dbReference type="ARBA" id="ARBA00023136"/>
    </source>
</evidence>
<dbReference type="eggNOG" id="KOG1289">
    <property type="taxonomic scope" value="Eukaryota"/>
</dbReference>
<evidence type="ECO:0000256" key="6">
    <source>
        <dbReference type="SAM" id="MobiDB-lite"/>
    </source>
</evidence>
<dbReference type="EMBL" id="JH687405">
    <property type="protein sequence ID" value="EIM79391.1"/>
    <property type="molecule type" value="Genomic_DNA"/>
</dbReference>
<dbReference type="PANTHER" id="PTHR45649:SF29">
    <property type="entry name" value="AMINO ACID TRANSPORTER (EUROFUNG)"/>
    <property type="match status" value="1"/>
</dbReference>
<organism evidence="7 8">
    <name type="scientific">Stereum hirsutum (strain FP-91666)</name>
    <name type="common">White-rot fungus</name>
    <dbReference type="NCBI Taxonomy" id="721885"/>
    <lineage>
        <taxon>Eukaryota</taxon>
        <taxon>Fungi</taxon>
        <taxon>Dikarya</taxon>
        <taxon>Basidiomycota</taxon>
        <taxon>Agaricomycotina</taxon>
        <taxon>Agaricomycetes</taxon>
        <taxon>Russulales</taxon>
        <taxon>Stereaceae</taxon>
        <taxon>Stereum</taxon>
    </lineage>
</organism>
<keyword evidence="2" id="KW-0813">Transport</keyword>
<evidence type="ECO:0000256" key="4">
    <source>
        <dbReference type="ARBA" id="ARBA00022989"/>
    </source>
</evidence>
<keyword evidence="4" id="KW-1133">Transmembrane helix</keyword>
<dbReference type="RefSeq" id="XP_007311521.1">
    <property type="nucleotide sequence ID" value="XM_007311459.1"/>
</dbReference>
<evidence type="ECO:0000256" key="3">
    <source>
        <dbReference type="ARBA" id="ARBA00022692"/>
    </source>
</evidence>
<name>R7RVW6_STEHR</name>
<accession>R7RVW6</accession>
<gene>
    <name evidence="7" type="ORF">STEHIDRAFT_163750</name>
</gene>
<proteinExistence type="predicted"/>
<keyword evidence="5" id="KW-0472">Membrane</keyword>
<evidence type="ECO:0000313" key="7">
    <source>
        <dbReference type="EMBL" id="EIM79391.1"/>
    </source>
</evidence>
<dbReference type="AlphaFoldDB" id="R7RVW6"/>
<comment type="subcellular location">
    <subcellularLocation>
        <location evidence="1">Membrane</location>
        <topology evidence="1">Multi-pass membrane protein</topology>
    </subcellularLocation>
</comment>
<dbReference type="Proteomes" id="UP000053927">
    <property type="component" value="Unassembled WGS sequence"/>
</dbReference>
<dbReference type="KEGG" id="shs:STEHIDRAFT_163750"/>
<dbReference type="PANTHER" id="PTHR45649">
    <property type="entry name" value="AMINO-ACID PERMEASE BAT1"/>
    <property type="match status" value="1"/>
</dbReference>
<evidence type="ECO:0000256" key="2">
    <source>
        <dbReference type="ARBA" id="ARBA00022448"/>
    </source>
</evidence>
<dbReference type="GeneID" id="18802430"/>
<reference evidence="8" key="1">
    <citation type="journal article" date="2012" name="Science">
        <title>The Paleozoic origin of enzymatic lignin decomposition reconstructed from 31 fungal genomes.</title>
        <authorList>
            <person name="Floudas D."/>
            <person name="Binder M."/>
            <person name="Riley R."/>
            <person name="Barry K."/>
            <person name="Blanchette R.A."/>
            <person name="Henrissat B."/>
            <person name="Martinez A.T."/>
            <person name="Otillar R."/>
            <person name="Spatafora J.W."/>
            <person name="Yadav J.S."/>
            <person name="Aerts A."/>
            <person name="Benoit I."/>
            <person name="Boyd A."/>
            <person name="Carlson A."/>
            <person name="Copeland A."/>
            <person name="Coutinho P.M."/>
            <person name="de Vries R.P."/>
            <person name="Ferreira P."/>
            <person name="Findley K."/>
            <person name="Foster B."/>
            <person name="Gaskell J."/>
            <person name="Glotzer D."/>
            <person name="Gorecki P."/>
            <person name="Heitman J."/>
            <person name="Hesse C."/>
            <person name="Hori C."/>
            <person name="Igarashi K."/>
            <person name="Jurgens J.A."/>
            <person name="Kallen N."/>
            <person name="Kersten P."/>
            <person name="Kohler A."/>
            <person name="Kuees U."/>
            <person name="Kumar T.K.A."/>
            <person name="Kuo A."/>
            <person name="LaButti K."/>
            <person name="Larrondo L.F."/>
            <person name="Lindquist E."/>
            <person name="Ling A."/>
            <person name="Lombard V."/>
            <person name="Lucas S."/>
            <person name="Lundell T."/>
            <person name="Martin R."/>
            <person name="McLaughlin D.J."/>
            <person name="Morgenstern I."/>
            <person name="Morin E."/>
            <person name="Murat C."/>
            <person name="Nagy L.G."/>
            <person name="Nolan M."/>
            <person name="Ohm R.A."/>
            <person name="Patyshakuliyeva A."/>
            <person name="Rokas A."/>
            <person name="Ruiz-Duenas F.J."/>
            <person name="Sabat G."/>
            <person name="Salamov A."/>
            <person name="Samejima M."/>
            <person name="Schmutz J."/>
            <person name="Slot J.C."/>
            <person name="St John F."/>
            <person name="Stenlid J."/>
            <person name="Sun H."/>
            <person name="Sun S."/>
            <person name="Syed K."/>
            <person name="Tsang A."/>
            <person name="Wiebenga A."/>
            <person name="Young D."/>
            <person name="Pisabarro A."/>
            <person name="Eastwood D.C."/>
            <person name="Martin F."/>
            <person name="Cullen D."/>
            <person name="Grigoriev I.V."/>
            <person name="Hibbett D.S."/>
        </authorList>
    </citation>
    <scope>NUCLEOTIDE SEQUENCE [LARGE SCALE GENOMIC DNA]</scope>
    <source>
        <strain evidence="8">FP-91666</strain>
    </source>
</reference>
<dbReference type="GO" id="GO:0022857">
    <property type="term" value="F:transmembrane transporter activity"/>
    <property type="evidence" value="ECO:0007669"/>
    <property type="project" value="UniProtKB-ARBA"/>
</dbReference>